<feature type="compositionally biased region" description="Low complexity" evidence="1">
    <location>
        <begin position="342"/>
        <end position="362"/>
    </location>
</feature>
<organism evidence="2 3">
    <name type="scientific">Ceratodon purpureus</name>
    <name type="common">Fire moss</name>
    <name type="synonym">Dicranum purpureum</name>
    <dbReference type="NCBI Taxonomy" id="3225"/>
    <lineage>
        <taxon>Eukaryota</taxon>
        <taxon>Viridiplantae</taxon>
        <taxon>Streptophyta</taxon>
        <taxon>Embryophyta</taxon>
        <taxon>Bryophyta</taxon>
        <taxon>Bryophytina</taxon>
        <taxon>Bryopsida</taxon>
        <taxon>Dicranidae</taxon>
        <taxon>Pseudoditrichales</taxon>
        <taxon>Ditrichaceae</taxon>
        <taxon>Ceratodon</taxon>
    </lineage>
</organism>
<keyword evidence="3" id="KW-1185">Reference proteome</keyword>
<feature type="region of interest" description="Disordered" evidence="1">
    <location>
        <begin position="147"/>
        <end position="188"/>
    </location>
</feature>
<sequence length="666" mass="71790">MGAFTGVYDEPMVRIPPMSPSRRDYQLRSASPTPSRPQSPWRPREQVSPRGSQEIDTFRMYESYPSAARSNYYSGPLPSAPQGSSFYSGPLPSAPQGVDRSYYSGPLPTITPPSQPYFSGPLSGFSTTTTESFDFEFSTWAKIYHGQHDSNSVSESPEVGSRTGSRTGSRAGSSQEGKSVRGHYDHDADWADDEPSTFYLSNPAESRARANAEFAERAGKYGPARNCVSGELGISEAIAKQKSQVARGYKSGEILGLNICADGIYNSSPPAAIVVETPGPRHSGPTAAWDALMKDAKKDMKNDIPNAKNDHSVSDSEMVAIPFKWEDVSGKARDPVPKKPNSRTSSTSTKPSSRASSISTKPNSRTSSTSTVSQKPNSRTSSTSTVSQSKANSRTHSSSNVSQKPANSRTSSTSTVPPKPNSRTSSSSTLPKKPNWNMSTSSTTSATPMQEVLKGSSTAAKKSLKSEFSFGGSHKFYGGVEKAFEKAECVREEAESAREPAESAKVSTVTISDIAAPPALKPLRTSTPAAAKATKEQEDVPKSPFSVPFKWEEEPGKAKFDLEDKAKPEEVSPALQLPPRLLSASVKRSQPTGTPTIRSPTSSTKSSKASTKQLQLGWASEPESTSSYMESVGKHHSRQGSGISSSKKFFDKDCFRRCRRLLVNLF</sequence>
<feature type="compositionally biased region" description="Polar residues" evidence="1">
    <location>
        <begin position="394"/>
        <end position="430"/>
    </location>
</feature>
<feature type="compositionally biased region" description="Low complexity" evidence="1">
    <location>
        <begin position="591"/>
        <end position="612"/>
    </location>
</feature>
<proteinExistence type="predicted"/>
<evidence type="ECO:0000313" key="3">
    <source>
        <dbReference type="Proteomes" id="UP000822688"/>
    </source>
</evidence>
<accession>A0A8T0GUA8</accession>
<feature type="compositionally biased region" description="Polar residues" evidence="1">
    <location>
        <begin position="363"/>
        <end position="377"/>
    </location>
</feature>
<feature type="region of interest" description="Disordered" evidence="1">
    <location>
        <begin position="517"/>
        <end position="645"/>
    </location>
</feature>
<evidence type="ECO:0000256" key="1">
    <source>
        <dbReference type="SAM" id="MobiDB-lite"/>
    </source>
</evidence>
<feature type="compositionally biased region" description="Basic and acidic residues" evidence="1">
    <location>
        <begin position="178"/>
        <end position="188"/>
    </location>
</feature>
<gene>
    <name evidence="2" type="ORF">KC19_9G107400</name>
</gene>
<feature type="region of interest" description="Disordered" evidence="1">
    <location>
        <begin position="326"/>
        <end position="461"/>
    </location>
</feature>
<feature type="compositionally biased region" description="Basic and acidic residues" evidence="1">
    <location>
        <begin position="550"/>
        <end position="570"/>
    </location>
</feature>
<feature type="compositionally biased region" description="Low complexity" evidence="1">
    <location>
        <begin position="378"/>
        <end position="392"/>
    </location>
</feature>
<dbReference type="Proteomes" id="UP000822688">
    <property type="component" value="Chromosome 9"/>
</dbReference>
<name>A0A8T0GUA8_CERPU</name>
<feature type="region of interest" description="Disordered" evidence="1">
    <location>
        <begin position="1"/>
        <end position="55"/>
    </location>
</feature>
<dbReference type="EMBL" id="CM026430">
    <property type="protein sequence ID" value="KAG0561975.1"/>
    <property type="molecule type" value="Genomic_DNA"/>
</dbReference>
<dbReference type="AlphaFoldDB" id="A0A8T0GUA8"/>
<comment type="caution">
    <text evidence="2">The sequence shown here is derived from an EMBL/GenBank/DDBJ whole genome shotgun (WGS) entry which is preliminary data.</text>
</comment>
<feature type="compositionally biased region" description="Polar residues" evidence="1">
    <location>
        <begin position="28"/>
        <end position="38"/>
    </location>
</feature>
<feature type="region of interest" description="Disordered" evidence="1">
    <location>
        <begin position="71"/>
        <end position="115"/>
    </location>
</feature>
<feature type="compositionally biased region" description="Low complexity" evidence="1">
    <location>
        <begin position="160"/>
        <end position="174"/>
    </location>
</feature>
<reference evidence="2" key="1">
    <citation type="submission" date="2020-06" db="EMBL/GenBank/DDBJ databases">
        <title>WGS assembly of Ceratodon purpureus strain R40.</title>
        <authorList>
            <person name="Carey S.B."/>
            <person name="Jenkins J."/>
            <person name="Shu S."/>
            <person name="Lovell J.T."/>
            <person name="Sreedasyam A."/>
            <person name="Maumus F."/>
            <person name="Tiley G.P."/>
            <person name="Fernandez-Pozo N."/>
            <person name="Barry K."/>
            <person name="Chen C."/>
            <person name="Wang M."/>
            <person name="Lipzen A."/>
            <person name="Daum C."/>
            <person name="Saski C.A."/>
            <person name="Payton A.C."/>
            <person name="Mcbreen J.C."/>
            <person name="Conrad R.E."/>
            <person name="Kollar L.M."/>
            <person name="Olsson S."/>
            <person name="Huttunen S."/>
            <person name="Landis J.B."/>
            <person name="Wickett N.J."/>
            <person name="Johnson M.G."/>
            <person name="Rensing S.A."/>
            <person name="Grimwood J."/>
            <person name="Schmutz J."/>
            <person name="Mcdaniel S.F."/>
        </authorList>
    </citation>
    <scope>NUCLEOTIDE SEQUENCE</scope>
    <source>
        <strain evidence="2">R40</strain>
    </source>
</reference>
<feature type="compositionally biased region" description="Basic and acidic residues" evidence="1">
    <location>
        <begin position="326"/>
        <end position="337"/>
    </location>
</feature>
<evidence type="ECO:0000313" key="2">
    <source>
        <dbReference type="EMBL" id="KAG0561975.1"/>
    </source>
</evidence>
<protein>
    <submittedName>
        <fullName evidence="2">Uncharacterized protein</fullName>
    </submittedName>
</protein>